<evidence type="ECO:0000313" key="3">
    <source>
        <dbReference type="Proteomes" id="UP000250918"/>
    </source>
</evidence>
<sequence length="98" mass="11563">MILVRDIFQLKFGAMKPALDLWKEGQSFMRTNGNPPVRMLTDLSGEYYTLVMESTFPNLTDFERERSSTTMPDGWRDWYQQFSNLVQSGRREIFTIVQ</sequence>
<dbReference type="InterPro" id="IPR012577">
    <property type="entry name" value="NIPSNAP"/>
</dbReference>
<feature type="domain" description="NIPSNAP" evidence="1">
    <location>
        <begin position="8"/>
        <end position="95"/>
    </location>
</feature>
<evidence type="ECO:0000259" key="1">
    <source>
        <dbReference type="Pfam" id="PF07978"/>
    </source>
</evidence>
<dbReference type="AlphaFoldDB" id="A0A855X4L6"/>
<gene>
    <name evidence="2" type="ORF">C3F09_04820</name>
</gene>
<dbReference type="EMBL" id="PQAP01000048">
    <property type="protein sequence ID" value="PWB73789.1"/>
    <property type="molecule type" value="Genomic_DNA"/>
</dbReference>
<proteinExistence type="predicted"/>
<organism evidence="2 3">
    <name type="scientific">candidate division GN15 bacterium</name>
    <dbReference type="NCBI Taxonomy" id="2072418"/>
    <lineage>
        <taxon>Bacteria</taxon>
        <taxon>candidate division GN15</taxon>
    </lineage>
</organism>
<accession>A0A855X4L6</accession>
<name>A0A855X4L6_9BACT</name>
<protein>
    <recommendedName>
        <fullName evidence="1">NIPSNAP domain-containing protein</fullName>
    </recommendedName>
</protein>
<dbReference type="Proteomes" id="UP000250918">
    <property type="component" value="Unassembled WGS sequence"/>
</dbReference>
<reference evidence="2 3" key="1">
    <citation type="journal article" date="2018" name="ISME J.">
        <title>A methanotrophic archaeon couples anaerobic oxidation of methane to Fe(III) reduction.</title>
        <authorList>
            <person name="Cai C."/>
            <person name="Leu A.O."/>
            <person name="Xie G.J."/>
            <person name="Guo J."/>
            <person name="Feng Y."/>
            <person name="Zhao J.X."/>
            <person name="Tyson G.W."/>
            <person name="Yuan Z."/>
            <person name="Hu S."/>
        </authorList>
    </citation>
    <scope>NUCLEOTIDE SEQUENCE [LARGE SCALE GENOMIC DNA]</scope>
    <source>
        <strain evidence="2">FeB_12</strain>
    </source>
</reference>
<dbReference type="Pfam" id="PF07978">
    <property type="entry name" value="NIPSNAP"/>
    <property type="match status" value="1"/>
</dbReference>
<comment type="caution">
    <text evidence="2">The sequence shown here is derived from an EMBL/GenBank/DDBJ whole genome shotgun (WGS) entry which is preliminary data.</text>
</comment>
<evidence type="ECO:0000313" key="2">
    <source>
        <dbReference type="EMBL" id="PWB73789.1"/>
    </source>
</evidence>